<dbReference type="SUPFAM" id="SSF82153">
    <property type="entry name" value="FAS1 domain"/>
    <property type="match status" value="1"/>
</dbReference>
<evidence type="ECO:0000313" key="3">
    <source>
        <dbReference type="Proteomes" id="UP000279600"/>
    </source>
</evidence>
<accession>A0A3S9N0N3</accession>
<keyword evidence="3" id="KW-1185">Reference proteome</keyword>
<organism evidence="2 3">
    <name type="scientific">Nonlabens ponticola</name>
    <dbReference type="NCBI Taxonomy" id="2496866"/>
    <lineage>
        <taxon>Bacteria</taxon>
        <taxon>Pseudomonadati</taxon>
        <taxon>Bacteroidota</taxon>
        <taxon>Flavobacteriia</taxon>
        <taxon>Flavobacteriales</taxon>
        <taxon>Flavobacteriaceae</taxon>
        <taxon>Nonlabens</taxon>
    </lineage>
</organism>
<dbReference type="GO" id="GO:0031012">
    <property type="term" value="C:extracellular matrix"/>
    <property type="evidence" value="ECO:0007669"/>
    <property type="project" value="TreeGrafter"/>
</dbReference>
<dbReference type="AlphaFoldDB" id="A0A3S9N0N3"/>
<dbReference type="EMBL" id="CP034549">
    <property type="protein sequence ID" value="AZQ44944.1"/>
    <property type="molecule type" value="Genomic_DNA"/>
</dbReference>
<dbReference type="PANTHER" id="PTHR10900:SF124">
    <property type="entry name" value="FI05614P"/>
    <property type="match status" value="1"/>
</dbReference>
<dbReference type="Gene3D" id="2.30.180.10">
    <property type="entry name" value="FAS1 domain"/>
    <property type="match status" value="1"/>
</dbReference>
<dbReference type="OrthoDB" id="9800666at2"/>
<dbReference type="PROSITE" id="PS50213">
    <property type="entry name" value="FAS1"/>
    <property type="match status" value="1"/>
</dbReference>
<dbReference type="RefSeq" id="WP_126448659.1">
    <property type="nucleotide sequence ID" value="NZ_CP034549.1"/>
</dbReference>
<dbReference type="PROSITE" id="PS51257">
    <property type="entry name" value="PROKAR_LIPOPROTEIN"/>
    <property type="match status" value="1"/>
</dbReference>
<evidence type="ECO:0000259" key="1">
    <source>
        <dbReference type="PROSITE" id="PS50213"/>
    </source>
</evidence>
<proteinExistence type="predicted"/>
<dbReference type="KEGG" id="noj:EJ995_12175"/>
<dbReference type="GO" id="GO:0050839">
    <property type="term" value="F:cell adhesion molecule binding"/>
    <property type="evidence" value="ECO:0007669"/>
    <property type="project" value="TreeGrafter"/>
</dbReference>
<dbReference type="Pfam" id="PF02469">
    <property type="entry name" value="Fasciclin"/>
    <property type="match status" value="1"/>
</dbReference>
<name>A0A3S9N0N3_9FLAO</name>
<dbReference type="Proteomes" id="UP000279600">
    <property type="component" value="Chromosome"/>
</dbReference>
<gene>
    <name evidence="2" type="ORF">EJ995_12175</name>
</gene>
<dbReference type="InterPro" id="IPR000782">
    <property type="entry name" value="FAS1_domain"/>
</dbReference>
<sequence length="198" mass="21892">MRTISTLKKTLLLLSFGLVIISCDSDDDISVHQKSVAEVVAIQTDLNDLNEALSITGLDVILESDGPYTFFAPTDEAFAKLLRSTGHHYSSVDQFDSPAEVELLRNILLYHLLPDENIFSIQFNNKQGQMTTALDANQFTLVMHDNEIVITDASSLEARLTKMDMGGSNGVVHKTDRVLLPQEAFQHIDVLNGADDIE</sequence>
<dbReference type="PANTHER" id="PTHR10900">
    <property type="entry name" value="PERIOSTIN-RELATED"/>
    <property type="match status" value="1"/>
</dbReference>
<evidence type="ECO:0000313" key="2">
    <source>
        <dbReference type="EMBL" id="AZQ44944.1"/>
    </source>
</evidence>
<dbReference type="InterPro" id="IPR036378">
    <property type="entry name" value="FAS1_dom_sf"/>
</dbReference>
<feature type="domain" description="FAS1" evidence="1">
    <location>
        <begin position="33"/>
        <end position="179"/>
    </location>
</feature>
<dbReference type="GO" id="GO:0007155">
    <property type="term" value="P:cell adhesion"/>
    <property type="evidence" value="ECO:0007669"/>
    <property type="project" value="TreeGrafter"/>
</dbReference>
<dbReference type="InterPro" id="IPR050904">
    <property type="entry name" value="Adhesion/Biosynth-related"/>
</dbReference>
<dbReference type="GO" id="GO:0030198">
    <property type="term" value="P:extracellular matrix organization"/>
    <property type="evidence" value="ECO:0007669"/>
    <property type="project" value="TreeGrafter"/>
</dbReference>
<dbReference type="SMART" id="SM00554">
    <property type="entry name" value="FAS1"/>
    <property type="match status" value="1"/>
</dbReference>
<reference evidence="2 3" key="1">
    <citation type="submission" date="2018-12" db="EMBL/GenBank/DDBJ databases">
        <title>Complete genome of Nonlabens sp. MJ115.</title>
        <authorList>
            <person name="Choi H.S."/>
            <person name="Jung J."/>
        </authorList>
    </citation>
    <scope>NUCLEOTIDE SEQUENCE [LARGE SCALE GENOMIC DNA]</scope>
    <source>
        <strain evidence="2 3">MJ115</strain>
    </source>
</reference>
<dbReference type="GO" id="GO:0005615">
    <property type="term" value="C:extracellular space"/>
    <property type="evidence" value="ECO:0007669"/>
    <property type="project" value="TreeGrafter"/>
</dbReference>
<protein>
    <submittedName>
        <fullName evidence="2">Fasciclin domain-containing protein</fullName>
    </submittedName>
</protein>